<keyword evidence="7" id="KW-1185">Reference proteome</keyword>
<evidence type="ECO:0000259" key="5">
    <source>
        <dbReference type="PROSITE" id="PS50937"/>
    </source>
</evidence>
<dbReference type="InterPro" id="IPR009061">
    <property type="entry name" value="DNA-bd_dom_put_sf"/>
</dbReference>
<dbReference type="Pfam" id="PF07739">
    <property type="entry name" value="TipAS"/>
    <property type="match status" value="1"/>
</dbReference>
<keyword evidence="1" id="KW-0805">Transcription regulation</keyword>
<dbReference type="PANTHER" id="PTHR30204">
    <property type="entry name" value="REDOX-CYCLING DRUG-SENSING TRANSCRIPTIONAL ACTIVATOR SOXR"/>
    <property type="match status" value="1"/>
</dbReference>
<dbReference type="Proteomes" id="UP000196320">
    <property type="component" value="Unassembled WGS sequence"/>
</dbReference>
<dbReference type="Gene3D" id="1.10.490.50">
    <property type="entry name" value="Antibiotic binding domain of TipA-like multidrug resistance regulators"/>
    <property type="match status" value="1"/>
</dbReference>
<dbReference type="AlphaFoldDB" id="A0A1R4KQ33"/>
<evidence type="ECO:0000313" key="7">
    <source>
        <dbReference type="Proteomes" id="UP000196320"/>
    </source>
</evidence>
<dbReference type="Pfam" id="PF13411">
    <property type="entry name" value="MerR_1"/>
    <property type="match status" value="1"/>
</dbReference>
<evidence type="ECO:0000256" key="1">
    <source>
        <dbReference type="ARBA" id="ARBA00023015"/>
    </source>
</evidence>
<dbReference type="Gene3D" id="1.10.1660.10">
    <property type="match status" value="1"/>
</dbReference>
<reference evidence="6 7" key="1">
    <citation type="submission" date="2017-02" db="EMBL/GenBank/DDBJ databases">
        <authorList>
            <person name="Peterson S.W."/>
        </authorList>
    </citation>
    <scope>NUCLEOTIDE SEQUENCE [LARGE SCALE GENOMIC DNA]</scope>
    <source>
        <strain evidence="6 7">B Mb 05.01</strain>
    </source>
</reference>
<evidence type="ECO:0000256" key="4">
    <source>
        <dbReference type="ARBA" id="ARBA00023163"/>
    </source>
</evidence>
<gene>
    <name evidence="6" type="ORF">FM104_14860</name>
</gene>
<dbReference type="InterPro" id="IPR036244">
    <property type="entry name" value="TipA-like_antibiotic-bd"/>
</dbReference>
<organism evidence="6 7">
    <name type="scientific">Microbacterium esteraromaticum</name>
    <dbReference type="NCBI Taxonomy" id="57043"/>
    <lineage>
        <taxon>Bacteria</taxon>
        <taxon>Bacillati</taxon>
        <taxon>Actinomycetota</taxon>
        <taxon>Actinomycetes</taxon>
        <taxon>Micrococcales</taxon>
        <taxon>Microbacteriaceae</taxon>
        <taxon>Microbacterium</taxon>
    </lineage>
</organism>
<dbReference type="SUPFAM" id="SSF46955">
    <property type="entry name" value="Putative DNA-binding domain"/>
    <property type="match status" value="1"/>
</dbReference>
<dbReference type="PANTHER" id="PTHR30204:SF90">
    <property type="entry name" value="HTH-TYPE TRANSCRIPTIONAL ACTIVATOR MTA"/>
    <property type="match status" value="1"/>
</dbReference>
<dbReference type="RefSeq" id="WP_087132999.1">
    <property type="nucleotide sequence ID" value="NZ_FUKO01000041.1"/>
</dbReference>
<name>A0A1R4KQ33_9MICO</name>
<protein>
    <submittedName>
        <fullName evidence="6">Transcriptional regulator, MerR family</fullName>
    </submittedName>
</protein>
<dbReference type="EMBL" id="FUKO01000041">
    <property type="protein sequence ID" value="SJN46359.1"/>
    <property type="molecule type" value="Genomic_DNA"/>
</dbReference>
<feature type="domain" description="HTH merR-type" evidence="5">
    <location>
        <begin position="1"/>
        <end position="71"/>
    </location>
</feature>
<dbReference type="SUPFAM" id="SSF89082">
    <property type="entry name" value="Antibiotic binding domain of TipA-like multidrug resistance regulators"/>
    <property type="match status" value="1"/>
</dbReference>
<dbReference type="CDD" id="cd01106">
    <property type="entry name" value="HTH_TipAL-Mta"/>
    <property type="match status" value="1"/>
</dbReference>
<keyword evidence="4" id="KW-0804">Transcription</keyword>
<dbReference type="PROSITE" id="PS50937">
    <property type="entry name" value="HTH_MERR_2"/>
    <property type="match status" value="1"/>
</dbReference>
<evidence type="ECO:0000256" key="2">
    <source>
        <dbReference type="ARBA" id="ARBA00023125"/>
    </source>
</evidence>
<dbReference type="GO" id="GO:0003677">
    <property type="term" value="F:DNA binding"/>
    <property type="evidence" value="ECO:0007669"/>
    <property type="project" value="UniProtKB-KW"/>
</dbReference>
<dbReference type="InterPro" id="IPR012925">
    <property type="entry name" value="TipAS_dom"/>
</dbReference>
<dbReference type="OrthoDB" id="9809391at2"/>
<dbReference type="InterPro" id="IPR047057">
    <property type="entry name" value="MerR_fam"/>
</dbReference>
<evidence type="ECO:0000256" key="3">
    <source>
        <dbReference type="ARBA" id="ARBA00023159"/>
    </source>
</evidence>
<dbReference type="GO" id="GO:0003700">
    <property type="term" value="F:DNA-binding transcription factor activity"/>
    <property type="evidence" value="ECO:0007669"/>
    <property type="project" value="InterPro"/>
</dbReference>
<keyword evidence="3" id="KW-0010">Activator</keyword>
<dbReference type="PRINTS" id="PR00040">
    <property type="entry name" value="HTHMERR"/>
</dbReference>
<evidence type="ECO:0000313" key="6">
    <source>
        <dbReference type="EMBL" id="SJN46359.1"/>
    </source>
</evidence>
<sequence length="259" mass="28721">MDWSIQEIARLAGTTSRTLRHYDDIGLLAPSRIASNGYRHYDQAALVRLQRILLLRELGLGLPQIAAVLDPIADAVTEAAALKTHLAWLRQEQDRVRRQIDSVESTIIALQKGTTLMAENMFDGFDHTQYKDEVEQRWGKQAYADSDRWWRGISPDDRAAWQQRVTDLNHDWIAAAESGAEPASATPQEIARRHVQWLSSVPGTPAAASGAELKSYVLSLAEMYVADPRFAANYATGSGGTTGAEFVREALVVYAETNL</sequence>
<keyword evidence="2" id="KW-0238">DNA-binding</keyword>
<dbReference type="SMART" id="SM00422">
    <property type="entry name" value="HTH_MERR"/>
    <property type="match status" value="1"/>
</dbReference>
<proteinExistence type="predicted"/>
<dbReference type="InterPro" id="IPR000551">
    <property type="entry name" value="MerR-type_HTH_dom"/>
</dbReference>
<accession>A0A1R4KQ33</accession>